<evidence type="ECO:0000256" key="7">
    <source>
        <dbReference type="ARBA" id="ARBA00023152"/>
    </source>
</evidence>
<sequence length="250" mass="27154">MMRSPIVAGNWKMNKTVEEAVEFVNQIKNHLPNPDVQETVLAAPTIALVPMVKAAAGTPLKIAAENCYYQDAGAFTGETSPTTLYSAGIHHVILGHSERRKLFNETDHLINLKVHAALDAGLCPIVCCDETMGRRVAGKKVHWVVSRILADLKDLKPENVDKVTIAYEPSWAIGTGESMDPDQAEEGCYLIRQTIADMYGDTIANNVRILYGGSVNSDNINQLMASQDIDGVLAGGASLDPQSFLKLVNH</sequence>
<name>C7XW44_9LACO</name>
<feature type="active site" description="Proton acceptor" evidence="9">
    <location>
        <position position="168"/>
    </location>
</feature>
<protein>
    <recommendedName>
        <fullName evidence="4 9">Triosephosphate isomerase</fullName>
        <shortName evidence="9">TIM</shortName>
        <shortName evidence="9">TPI</shortName>
        <ecNumber evidence="3 9">5.3.1.1</ecNumber>
    </recommendedName>
    <alternativeName>
        <fullName evidence="9">Triose-phosphate isomerase</fullName>
    </alternativeName>
</protein>
<comment type="subcellular location">
    <subcellularLocation>
        <location evidence="9 10">Cytoplasm</location>
    </subcellularLocation>
</comment>
<evidence type="ECO:0000256" key="10">
    <source>
        <dbReference type="RuleBase" id="RU363013"/>
    </source>
</evidence>
<dbReference type="HAMAP" id="MF_00147_B">
    <property type="entry name" value="TIM_B"/>
    <property type="match status" value="1"/>
</dbReference>
<proteinExistence type="inferred from homology"/>
<evidence type="ECO:0000313" key="12">
    <source>
        <dbReference type="Proteomes" id="UP000003987"/>
    </source>
</evidence>
<comment type="subunit">
    <text evidence="9 10">Homodimer.</text>
</comment>
<dbReference type="EC" id="5.3.1.1" evidence="3 9"/>
<keyword evidence="8 9" id="KW-0413">Isomerase</keyword>
<dbReference type="AlphaFoldDB" id="C7XW44"/>
<dbReference type="GO" id="GO:0004807">
    <property type="term" value="F:triose-phosphate isomerase activity"/>
    <property type="evidence" value="ECO:0007669"/>
    <property type="project" value="UniProtKB-UniRule"/>
</dbReference>
<dbReference type="FunFam" id="3.20.20.70:FF:000016">
    <property type="entry name" value="Triosephosphate isomerase"/>
    <property type="match status" value="1"/>
</dbReference>
<dbReference type="EMBL" id="GG698804">
    <property type="protein sequence ID" value="EEU30104.1"/>
    <property type="molecule type" value="Genomic_DNA"/>
</dbReference>
<dbReference type="InterPro" id="IPR013785">
    <property type="entry name" value="Aldolase_TIM"/>
</dbReference>
<evidence type="ECO:0000256" key="4">
    <source>
        <dbReference type="ARBA" id="ARBA00019397"/>
    </source>
</evidence>
<keyword evidence="5 9" id="KW-0312">Gluconeogenesis</keyword>
<organism evidence="11 12">
    <name type="scientific">Limosilactobacillus coleohominis 101-4-CHN</name>
    <dbReference type="NCBI Taxonomy" id="575594"/>
    <lineage>
        <taxon>Bacteria</taxon>
        <taxon>Bacillati</taxon>
        <taxon>Bacillota</taxon>
        <taxon>Bacilli</taxon>
        <taxon>Lactobacillales</taxon>
        <taxon>Lactobacillaceae</taxon>
        <taxon>Limosilactobacillus</taxon>
    </lineage>
</organism>
<feature type="active site" description="Electrophile" evidence="9">
    <location>
        <position position="96"/>
    </location>
</feature>
<evidence type="ECO:0000256" key="3">
    <source>
        <dbReference type="ARBA" id="ARBA00011940"/>
    </source>
</evidence>
<dbReference type="Pfam" id="PF00121">
    <property type="entry name" value="TIM"/>
    <property type="match status" value="1"/>
</dbReference>
<dbReference type="eggNOG" id="COG0149">
    <property type="taxonomic scope" value="Bacteria"/>
</dbReference>
<dbReference type="UniPathway" id="UPA00138"/>
<keyword evidence="12" id="KW-1185">Reference proteome</keyword>
<dbReference type="PROSITE" id="PS00171">
    <property type="entry name" value="TIM_1"/>
    <property type="match status" value="1"/>
</dbReference>
<dbReference type="InterPro" id="IPR000652">
    <property type="entry name" value="Triosephosphate_isomerase"/>
</dbReference>
<dbReference type="PANTHER" id="PTHR21139">
    <property type="entry name" value="TRIOSEPHOSPHATE ISOMERASE"/>
    <property type="match status" value="1"/>
</dbReference>
<dbReference type="GO" id="GO:0019563">
    <property type="term" value="P:glycerol catabolic process"/>
    <property type="evidence" value="ECO:0007669"/>
    <property type="project" value="TreeGrafter"/>
</dbReference>
<dbReference type="UniPathway" id="UPA00109">
    <property type="reaction ID" value="UER00189"/>
</dbReference>
<feature type="binding site" evidence="9">
    <location>
        <position position="214"/>
    </location>
    <ligand>
        <name>substrate</name>
    </ligand>
</feature>
<evidence type="ECO:0000256" key="9">
    <source>
        <dbReference type="HAMAP-Rule" id="MF_00147"/>
    </source>
</evidence>
<gene>
    <name evidence="9 11" type="primary">tpiA</name>
    <name evidence="11" type="ORF">HMPREF0501_01109</name>
</gene>
<comment type="function">
    <text evidence="9">Involved in the gluconeogenesis. Catalyzes stereospecifically the conversion of dihydroxyacetone phosphate (DHAP) to D-glyceraldehyde-3-phosphate (G3P).</text>
</comment>
<keyword evidence="6 9" id="KW-0963">Cytoplasm</keyword>
<comment type="pathway">
    <text evidence="1 9 10">Carbohydrate degradation; glycolysis; D-glyceraldehyde 3-phosphate from glycerone phosphate: step 1/1.</text>
</comment>
<dbReference type="Proteomes" id="UP000003987">
    <property type="component" value="Unassembled WGS sequence"/>
</dbReference>
<dbReference type="NCBIfam" id="TIGR00419">
    <property type="entry name" value="tim"/>
    <property type="match status" value="1"/>
</dbReference>
<keyword evidence="7 9" id="KW-0324">Glycolysis</keyword>
<dbReference type="GO" id="GO:0005829">
    <property type="term" value="C:cytosol"/>
    <property type="evidence" value="ECO:0007669"/>
    <property type="project" value="TreeGrafter"/>
</dbReference>
<comment type="similarity">
    <text evidence="2 9 10">Belongs to the triosephosphate isomerase family.</text>
</comment>
<dbReference type="CDD" id="cd00311">
    <property type="entry name" value="TIM"/>
    <property type="match status" value="1"/>
</dbReference>
<dbReference type="GO" id="GO:0006096">
    <property type="term" value="P:glycolytic process"/>
    <property type="evidence" value="ECO:0007669"/>
    <property type="project" value="UniProtKB-UniRule"/>
</dbReference>
<dbReference type="InterPro" id="IPR022896">
    <property type="entry name" value="TrioseP_Isoase_bac/euk"/>
</dbReference>
<feature type="binding site" evidence="9">
    <location>
        <begin position="235"/>
        <end position="236"/>
    </location>
    <ligand>
        <name>substrate</name>
    </ligand>
</feature>
<dbReference type="GO" id="GO:0006094">
    <property type="term" value="P:gluconeogenesis"/>
    <property type="evidence" value="ECO:0007669"/>
    <property type="project" value="UniProtKB-UniRule"/>
</dbReference>
<reference evidence="11 12" key="1">
    <citation type="submission" date="2009-06" db="EMBL/GenBank/DDBJ databases">
        <title>The Genome Sequence of Lactobacillus coleohominis strain 101-4-CHN.</title>
        <authorList>
            <consortium name="The Broad Institute Genome Sequencing Platform"/>
            <person name="Ward D."/>
            <person name="Young S.K."/>
            <person name="Zeng Q."/>
            <person name="Koehrsen M."/>
            <person name="Alvarado L."/>
            <person name="Berlin A."/>
            <person name="Borenstein D."/>
            <person name="Chen Z."/>
            <person name="Engels R."/>
            <person name="Freedman E."/>
            <person name="Gellesch M."/>
            <person name="Goldberg J."/>
            <person name="Griggs A."/>
            <person name="Gujja S."/>
            <person name="Heiman D."/>
            <person name="Hepburn T."/>
            <person name="Howarth C."/>
            <person name="Jen D."/>
            <person name="Larson L."/>
            <person name="Lewis B."/>
            <person name="Mehta T."/>
            <person name="Park D."/>
            <person name="Pearson M."/>
            <person name="Roberts A."/>
            <person name="Saif S."/>
            <person name="Shea T."/>
            <person name="Shenoy N."/>
            <person name="Sisk P."/>
            <person name="Stolte C."/>
            <person name="Sykes S."/>
            <person name="Walk T."/>
            <person name="White J."/>
            <person name="Yandava C."/>
            <person name="Liu Y."/>
            <person name="Xu Q."/>
            <person name="Lander E."/>
            <person name="Nusbaum C."/>
            <person name="Galagan J."/>
            <person name="Birren B."/>
        </authorList>
    </citation>
    <scope>NUCLEOTIDE SEQUENCE [LARGE SCALE GENOMIC DNA]</scope>
    <source>
        <strain evidence="11 12">101-4-CHN</strain>
    </source>
</reference>
<dbReference type="GO" id="GO:0046166">
    <property type="term" value="P:glyceraldehyde-3-phosphate biosynthetic process"/>
    <property type="evidence" value="ECO:0007669"/>
    <property type="project" value="TreeGrafter"/>
</dbReference>
<accession>C7XW44</accession>
<feature type="binding site" evidence="9">
    <location>
        <begin position="10"/>
        <end position="12"/>
    </location>
    <ligand>
        <name>substrate</name>
    </ligand>
</feature>
<evidence type="ECO:0000256" key="5">
    <source>
        <dbReference type="ARBA" id="ARBA00022432"/>
    </source>
</evidence>
<evidence type="ECO:0000256" key="8">
    <source>
        <dbReference type="ARBA" id="ARBA00023235"/>
    </source>
</evidence>
<feature type="binding site" evidence="9">
    <location>
        <position position="174"/>
    </location>
    <ligand>
        <name>substrate</name>
    </ligand>
</feature>
<dbReference type="PANTHER" id="PTHR21139:SF42">
    <property type="entry name" value="TRIOSEPHOSPHATE ISOMERASE"/>
    <property type="match status" value="1"/>
</dbReference>
<evidence type="ECO:0000256" key="1">
    <source>
        <dbReference type="ARBA" id="ARBA00004680"/>
    </source>
</evidence>
<evidence type="ECO:0000256" key="6">
    <source>
        <dbReference type="ARBA" id="ARBA00022490"/>
    </source>
</evidence>
<dbReference type="PROSITE" id="PS51440">
    <property type="entry name" value="TIM_2"/>
    <property type="match status" value="1"/>
</dbReference>
<dbReference type="InterPro" id="IPR035990">
    <property type="entry name" value="TIM_sf"/>
</dbReference>
<comment type="pathway">
    <text evidence="9 10">Carbohydrate biosynthesis; gluconeogenesis.</text>
</comment>
<evidence type="ECO:0000256" key="2">
    <source>
        <dbReference type="ARBA" id="ARBA00007422"/>
    </source>
</evidence>
<evidence type="ECO:0000313" key="11">
    <source>
        <dbReference type="EMBL" id="EEU30104.1"/>
    </source>
</evidence>
<dbReference type="InterPro" id="IPR020861">
    <property type="entry name" value="Triosephosphate_isomerase_AS"/>
</dbReference>
<dbReference type="Gene3D" id="3.20.20.70">
    <property type="entry name" value="Aldolase class I"/>
    <property type="match status" value="1"/>
</dbReference>
<comment type="catalytic activity">
    <reaction evidence="9 10">
        <text>D-glyceraldehyde 3-phosphate = dihydroxyacetone phosphate</text>
        <dbReference type="Rhea" id="RHEA:18585"/>
        <dbReference type="ChEBI" id="CHEBI:57642"/>
        <dbReference type="ChEBI" id="CHEBI:59776"/>
        <dbReference type="EC" id="5.3.1.1"/>
    </reaction>
</comment>
<dbReference type="HOGENOM" id="CLU_024251_2_3_9"/>
<dbReference type="STRING" id="575594.HMPREF0501_01109"/>
<dbReference type="SUPFAM" id="SSF51351">
    <property type="entry name" value="Triosephosphate isomerase (TIM)"/>
    <property type="match status" value="1"/>
</dbReference>